<name>A0A7R9QLZ1_9ACAR</name>
<evidence type="ECO:0000256" key="1">
    <source>
        <dbReference type="SAM" id="MobiDB-lite"/>
    </source>
</evidence>
<dbReference type="EMBL" id="OC905837">
    <property type="protein sequence ID" value="CAD7650276.1"/>
    <property type="molecule type" value="Genomic_DNA"/>
</dbReference>
<gene>
    <name evidence="2" type="ORF">OSB1V03_LOCUS22782</name>
</gene>
<dbReference type="OrthoDB" id="527990at2759"/>
<dbReference type="Proteomes" id="UP000759131">
    <property type="component" value="Unassembled WGS sequence"/>
</dbReference>
<feature type="non-terminal residue" evidence="2">
    <location>
        <position position="1"/>
    </location>
</feature>
<evidence type="ECO:0000313" key="3">
    <source>
        <dbReference type="Proteomes" id="UP000759131"/>
    </source>
</evidence>
<proteinExistence type="predicted"/>
<feature type="region of interest" description="Disordered" evidence="1">
    <location>
        <begin position="1"/>
        <end position="40"/>
    </location>
</feature>
<dbReference type="AlphaFoldDB" id="A0A7R9QLZ1"/>
<accession>A0A7R9QLZ1</accession>
<feature type="compositionally biased region" description="Basic residues" evidence="1">
    <location>
        <begin position="1"/>
        <end position="19"/>
    </location>
</feature>
<sequence length="110" mass="13004">MDATQHHHNQHNHPYHHLQPRQPSQSHHQPCAHVPPSPHQVNHIHLEDKHVIQKRSADQSLRIRVFYDSSVKRIPIEKFQIINNSVLPQALDYWQKALHVKPLHVPIRLN</sequence>
<dbReference type="EMBL" id="CAJPIZ010051262">
    <property type="protein sequence ID" value="CAG2122837.1"/>
    <property type="molecule type" value="Genomic_DNA"/>
</dbReference>
<evidence type="ECO:0000313" key="2">
    <source>
        <dbReference type="EMBL" id="CAD7650276.1"/>
    </source>
</evidence>
<protein>
    <submittedName>
        <fullName evidence="2">Uncharacterized protein</fullName>
    </submittedName>
</protein>
<feature type="compositionally biased region" description="Low complexity" evidence="1">
    <location>
        <begin position="20"/>
        <end position="29"/>
    </location>
</feature>
<organism evidence="2">
    <name type="scientific">Medioppia subpectinata</name>
    <dbReference type="NCBI Taxonomy" id="1979941"/>
    <lineage>
        <taxon>Eukaryota</taxon>
        <taxon>Metazoa</taxon>
        <taxon>Ecdysozoa</taxon>
        <taxon>Arthropoda</taxon>
        <taxon>Chelicerata</taxon>
        <taxon>Arachnida</taxon>
        <taxon>Acari</taxon>
        <taxon>Acariformes</taxon>
        <taxon>Sarcoptiformes</taxon>
        <taxon>Oribatida</taxon>
        <taxon>Brachypylina</taxon>
        <taxon>Oppioidea</taxon>
        <taxon>Oppiidae</taxon>
        <taxon>Medioppia</taxon>
    </lineage>
</organism>
<reference evidence="2" key="1">
    <citation type="submission" date="2020-11" db="EMBL/GenBank/DDBJ databases">
        <authorList>
            <person name="Tran Van P."/>
        </authorList>
    </citation>
    <scope>NUCLEOTIDE SEQUENCE</scope>
</reference>
<keyword evidence="3" id="KW-1185">Reference proteome</keyword>